<organism evidence="3">
    <name type="scientific">viral metagenome</name>
    <dbReference type="NCBI Taxonomy" id="1070528"/>
    <lineage>
        <taxon>unclassified sequences</taxon>
        <taxon>metagenomes</taxon>
        <taxon>organismal metagenomes</taxon>
    </lineage>
</organism>
<evidence type="ECO:0000256" key="1">
    <source>
        <dbReference type="SAM" id="MobiDB-lite"/>
    </source>
</evidence>
<reference evidence="3" key="1">
    <citation type="journal article" date="2020" name="Nature">
        <title>Giant virus diversity and host interactions through global metagenomics.</title>
        <authorList>
            <person name="Schulz F."/>
            <person name="Roux S."/>
            <person name="Paez-Espino D."/>
            <person name="Jungbluth S."/>
            <person name="Walsh D.A."/>
            <person name="Denef V.J."/>
            <person name="McMahon K.D."/>
            <person name="Konstantinidis K.T."/>
            <person name="Eloe-Fadrosh E.A."/>
            <person name="Kyrpides N.C."/>
            <person name="Woyke T."/>
        </authorList>
    </citation>
    <scope>NUCLEOTIDE SEQUENCE</scope>
    <source>
        <strain evidence="3">GVMAG-S-1035231-58</strain>
    </source>
</reference>
<feature type="transmembrane region" description="Helical" evidence="2">
    <location>
        <begin position="203"/>
        <end position="220"/>
    </location>
</feature>
<sequence length="282" mass="28531">MPPPPINVASPSGSLNWWQSIILAGLSALAGVIAVVVVQSGVGVGAAQPSILFRYIPHFLLLFGVLADAFTYQGVYWTGTFAGVMGAVSGYGFDMILSFVMRILNSAFARAGSAPPAAPPPPVAIPPSGAYDGCNISGETKTTVAVPPTLTMTASVFWFYVIDLIDNLGWTSSLGTIVAFLTLYAIQAVSISKCMISPSTGPVWGLIYGLLTAGAIYAIFKSSAPQYLPSSVATTLRSGGSSGGGSGGGGSGGGVGGGQTQSGGYRRDDTSGSGRAPTGCSR</sequence>
<feature type="transmembrane region" description="Helical" evidence="2">
    <location>
        <begin position="76"/>
        <end position="100"/>
    </location>
</feature>
<keyword evidence="2" id="KW-1133">Transmembrane helix</keyword>
<feature type="region of interest" description="Disordered" evidence="1">
    <location>
        <begin position="238"/>
        <end position="282"/>
    </location>
</feature>
<feature type="transmembrane region" description="Helical" evidence="2">
    <location>
        <begin position="20"/>
        <end position="39"/>
    </location>
</feature>
<proteinExistence type="predicted"/>
<feature type="transmembrane region" description="Helical" evidence="2">
    <location>
        <begin position="168"/>
        <end position="191"/>
    </location>
</feature>
<dbReference type="AlphaFoldDB" id="A0A6C0M2S3"/>
<dbReference type="EMBL" id="MN740641">
    <property type="protein sequence ID" value="QHU36618.1"/>
    <property type="molecule type" value="Genomic_DNA"/>
</dbReference>
<feature type="transmembrane region" description="Helical" evidence="2">
    <location>
        <begin position="51"/>
        <end position="70"/>
    </location>
</feature>
<protein>
    <submittedName>
        <fullName evidence="3">Uncharacterized protein</fullName>
    </submittedName>
</protein>
<name>A0A6C0M2S3_9ZZZZ</name>
<keyword evidence="2" id="KW-0472">Membrane</keyword>
<feature type="compositionally biased region" description="Gly residues" evidence="1">
    <location>
        <begin position="240"/>
        <end position="261"/>
    </location>
</feature>
<keyword evidence="2" id="KW-0812">Transmembrane</keyword>
<evidence type="ECO:0000313" key="3">
    <source>
        <dbReference type="EMBL" id="QHU36618.1"/>
    </source>
</evidence>
<accession>A0A6C0M2S3</accession>
<evidence type="ECO:0000256" key="2">
    <source>
        <dbReference type="SAM" id="Phobius"/>
    </source>
</evidence>